<dbReference type="Pfam" id="PF00196">
    <property type="entry name" value="GerE"/>
    <property type="match status" value="1"/>
</dbReference>
<dbReference type="SMART" id="SM00421">
    <property type="entry name" value="HTH_LUXR"/>
    <property type="match status" value="1"/>
</dbReference>
<keyword evidence="1" id="KW-0805">Transcription regulation</keyword>
<evidence type="ECO:0000256" key="3">
    <source>
        <dbReference type="ARBA" id="ARBA00023163"/>
    </source>
</evidence>
<keyword evidence="2 5" id="KW-0238">DNA-binding</keyword>
<dbReference type="SUPFAM" id="SSF46894">
    <property type="entry name" value="C-terminal effector domain of the bipartite response regulators"/>
    <property type="match status" value="1"/>
</dbReference>
<evidence type="ECO:0000256" key="2">
    <source>
        <dbReference type="ARBA" id="ARBA00023125"/>
    </source>
</evidence>
<evidence type="ECO:0000313" key="5">
    <source>
        <dbReference type="EMBL" id="MTD55846.1"/>
    </source>
</evidence>
<proteinExistence type="predicted"/>
<dbReference type="EMBL" id="WMBA01000026">
    <property type="protein sequence ID" value="MTD55846.1"/>
    <property type="molecule type" value="Genomic_DNA"/>
</dbReference>
<protein>
    <submittedName>
        <fullName evidence="5">DNA-binding response regulator</fullName>
    </submittedName>
</protein>
<organism evidence="5 6">
    <name type="scientific">Amycolatopsis pithecellobii</name>
    <dbReference type="NCBI Taxonomy" id="664692"/>
    <lineage>
        <taxon>Bacteria</taxon>
        <taxon>Bacillati</taxon>
        <taxon>Actinomycetota</taxon>
        <taxon>Actinomycetes</taxon>
        <taxon>Pseudonocardiales</taxon>
        <taxon>Pseudonocardiaceae</taxon>
        <taxon>Amycolatopsis</taxon>
    </lineage>
</organism>
<dbReference type="InterPro" id="IPR000792">
    <property type="entry name" value="Tscrpt_reg_LuxR_C"/>
</dbReference>
<dbReference type="Proteomes" id="UP000440096">
    <property type="component" value="Unassembled WGS sequence"/>
</dbReference>
<keyword evidence="3" id="KW-0804">Transcription</keyword>
<dbReference type="PANTHER" id="PTHR44688:SF16">
    <property type="entry name" value="DNA-BINDING TRANSCRIPTIONAL ACTIVATOR DEVR_DOSR"/>
    <property type="match status" value="1"/>
</dbReference>
<reference evidence="5 6" key="1">
    <citation type="submission" date="2019-11" db="EMBL/GenBank/DDBJ databases">
        <title>Draft genome of Amycolatopsis RM579.</title>
        <authorList>
            <person name="Duangmal K."/>
            <person name="Mingma R."/>
        </authorList>
    </citation>
    <scope>NUCLEOTIDE SEQUENCE [LARGE SCALE GENOMIC DNA]</scope>
    <source>
        <strain evidence="5 6">RM579</strain>
    </source>
</reference>
<comment type="caution">
    <text evidence="5">The sequence shown here is derived from an EMBL/GenBank/DDBJ whole genome shotgun (WGS) entry which is preliminary data.</text>
</comment>
<evidence type="ECO:0000313" key="6">
    <source>
        <dbReference type="Proteomes" id="UP000440096"/>
    </source>
</evidence>
<dbReference type="PRINTS" id="PR00038">
    <property type="entry name" value="HTHLUXR"/>
</dbReference>
<name>A0A6N7Z7E7_9PSEU</name>
<dbReference type="GO" id="GO:0003677">
    <property type="term" value="F:DNA binding"/>
    <property type="evidence" value="ECO:0007669"/>
    <property type="project" value="UniProtKB-KW"/>
</dbReference>
<dbReference type="AlphaFoldDB" id="A0A6N7Z7E7"/>
<sequence length="211" mass="22739">MQPRVFVHSSDPIKRAGIIALLGASREVTLLEDADRADADVLVLAESVVTEAQLNVIRKMRAEFEREAPLPCLLVTDQFDENDILSAVQSGVVGVLPSVYATQKGLTTAVMMAANGSALLPRPLQTALLRQLHDLRREVLEPNGLTLSGLGLREIDALRLVSEGFRTDEIASKMVCSEGTVKNLLYGAIKRLGLANRTHAVAYAIRSGALA</sequence>
<evidence type="ECO:0000259" key="4">
    <source>
        <dbReference type="PROSITE" id="PS50043"/>
    </source>
</evidence>
<gene>
    <name evidence="5" type="ORF">GKO32_17960</name>
</gene>
<keyword evidence="6" id="KW-1185">Reference proteome</keyword>
<accession>A0A6N7Z7E7</accession>
<dbReference type="InterPro" id="IPR016032">
    <property type="entry name" value="Sig_transdc_resp-reg_C-effctor"/>
</dbReference>
<feature type="domain" description="HTH luxR-type" evidence="4">
    <location>
        <begin position="143"/>
        <end position="208"/>
    </location>
</feature>
<dbReference type="PROSITE" id="PS50043">
    <property type="entry name" value="HTH_LUXR_2"/>
    <property type="match status" value="1"/>
</dbReference>
<dbReference type="GO" id="GO:0006355">
    <property type="term" value="P:regulation of DNA-templated transcription"/>
    <property type="evidence" value="ECO:0007669"/>
    <property type="project" value="InterPro"/>
</dbReference>
<dbReference type="CDD" id="cd06170">
    <property type="entry name" value="LuxR_C_like"/>
    <property type="match status" value="1"/>
</dbReference>
<dbReference type="Gene3D" id="3.40.50.2300">
    <property type="match status" value="1"/>
</dbReference>
<dbReference type="PANTHER" id="PTHR44688">
    <property type="entry name" value="DNA-BINDING TRANSCRIPTIONAL ACTIVATOR DEVR_DOSR"/>
    <property type="match status" value="1"/>
</dbReference>
<evidence type="ECO:0000256" key="1">
    <source>
        <dbReference type="ARBA" id="ARBA00023015"/>
    </source>
</evidence>